<evidence type="ECO:0000313" key="3">
    <source>
        <dbReference type="Proteomes" id="UP000653454"/>
    </source>
</evidence>
<feature type="transmembrane region" description="Helical" evidence="1">
    <location>
        <begin position="104"/>
        <end position="123"/>
    </location>
</feature>
<keyword evidence="1" id="KW-1133">Transmembrane helix</keyword>
<sequence>MDDLKFKAGEKLEALHVAAKTAADNGKTKAEDIYQHTYETIRKIREAFNEIWHHELIVESRRRVANFTAETVQRIREGAPPLSPALLYNELVTLFKDRVWRRSMVIFMCGVACGCASGMAVGLRVGARAPQGPHARQLHSHTDQSVIMVDDAVASG</sequence>
<comment type="caution">
    <text evidence="2">The sequence shown here is derived from an EMBL/GenBank/DDBJ whole genome shotgun (WGS) entry which is preliminary data.</text>
</comment>
<keyword evidence="1" id="KW-0472">Membrane</keyword>
<keyword evidence="1" id="KW-0812">Transmembrane</keyword>
<proteinExistence type="predicted"/>
<name>A0A8S4FYD9_PLUXY</name>
<dbReference type="AlphaFoldDB" id="A0A8S4FYD9"/>
<dbReference type="EMBL" id="CAJHNJ030000045">
    <property type="protein sequence ID" value="CAG9131580.1"/>
    <property type="molecule type" value="Genomic_DNA"/>
</dbReference>
<organism evidence="2 3">
    <name type="scientific">Plutella xylostella</name>
    <name type="common">Diamondback moth</name>
    <name type="synonym">Plutella maculipennis</name>
    <dbReference type="NCBI Taxonomy" id="51655"/>
    <lineage>
        <taxon>Eukaryota</taxon>
        <taxon>Metazoa</taxon>
        <taxon>Ecdysozoa</taxon>
        <taxon>Arthropoda</taxon>
        <taxon>Hexapoda</taxon>
        <taxon>Insecta</taxon>
        <taxon>Pterygota</taxon>
        <taxon>Neoptera</taxon>
        <taxon>Endopterygota</taxon>
        <taxon>Lepidoptera</taxon>
        <taxon>Glossata</taxon>
        <taxon>Ditrysia</taxon>
        <taxon>Yponomeutoidea</taxon>
        <taxon>Plutellidae</taxon>
        <taxon>Plutella</taxon>
    </lineage>
</organism>
<evidence type="ECO:0000313" key="2">
    <source>
        <dbReference type="EMBL" id="CAG9131580.1"/>
    </source>
</evidence>
<reference evidence="2" key="1">
    <citation type="submission" date="2020-11" db="EMBL/GenBank/DDBJ databases">
        <authorList>
            <person name="Whiteford S."/>
        </authorList>
    </citation>
    <scope>NUCLEOTIDE SEQUENCE</scope>
</reference>
<keyword evidence="3" id="KW-1185">Reference proteome</keyword>
<protein>
    <submittedName>
        <fullName evidence="2">(diamondback moth) hypothetical protein</fullName>
    </submittedName>
</protein>
<accession>A0A8S4FYD9</accession>
<gene>
    <name evidence="2" type="ORF">PLXY2_LOCUS10303</name>
</gene>
<dbReference type="Proteomes" id="UP000653454">
    <property type="component" value="Unassembled WGS sequence"/>
</dbReference>
<evidence type="ECO:0000256" key="1">
    <source>
        <dbReference type="SAM" id="Phobius"/>
    </source>
</evidence>